<protein>
    <recommendedName>
        <fullName evidence="3">HTH deoR-type domain-containing protein</fullName>
    </recommendedName>
</protein>
<reference evidence="1 2" key="1">
    <citation type="journal article" date="2016" name="Nat. Commun.">
        <title>Thousands of microbial genomes shed light on interconnected biogeochemical processes in an aquifer system.</title>
        <authorList>
            <person name="Anantharaman K."/>
            <person name="Brown C.T."/>
            <person name="Hug L.A."/>
            <person name="Sharon I."/>
            <person name="Castelle C.J."/>
            <person name="Probst A.J."/>
            <person name="Thomas B.C."/>
            <person name="Singh A."/>
            <person name="Wilkins M.J."/>
            <person name="Karaoz U."/>
            <person name="Brodie E.L."/>
            <person name="Williams K.H."/>
            <person name="Hubbard S.S."/>
            <person name="Banfield J.F."/>
        </authorList>
    </citation>
    <scope>NUCLEOTIDE SEQUENCE [LARGE SCALE GENOMIC DNA]</scope>
</reference>
<dbReference type="InterPro" id="IPR036388">
    <property type="entry name" value="WH-like_DNA-bd_sf"/>
</dbReference>
<dbReference type="STRING" id="1797985.A2Y83_02830"/>
<name>A0A1F5S3C8_9BACT</name>
<evidence type="ECO:0000313" key="1">
    <source>
        <dbReference type="EMBL" id="OGF21210.1"/>
    </source>
</evidence>
<comment type="caution">
    <text evidence="1">The sequence shown here is derived from an EMBL/GenBank/DDBJ whole genome shotgun (WGS) entry which is preliminary data.</text>
</comment>
<sequence>MLRVKKELEKETISPDTALQEHHQKIIDYIKEKGYITDKEYSKLTERAKPTRNLDFNKLIDFGIIEKIGKGKATYYKLKKST</sequence>
<dbReference type="AlphaFoldDB" id="A0A1F5S3C8"/>
<evidence type="ECO:0008006" key="3">
    <source>
        <dbReference type="Google" id="ProtNLM"/>
    </source>
</evidence>
<evidence type="ECO:0000313" key="2">
    <source>
        <dbReference type="Proteomes" id="UP000178323"/>
    </source>
</evidence>
<dbReference type="Gene3D" id="1.10.10.10">
    <property type="entry name" value="Winged helix-like DNA-binding domain superfamily/Winged helix DNA-binding domain"/>
    <property type="match status" value="1"/>
</dbReference>
<proteinExistence type="predicted"/>
<accession>A0A1F5S3C8</accession>
<organism evidence="1 2">
    <name type="scientific">Candidatus Falkowbacteria bacterium RBG_13_39_14</name>
    <dbReference type="NCBI Taxonomy" id="1797985"/>
    <lineage>
        <taxon>Bacteria</taxon>
        <taxon>Candidatus Falkowiibacteriota</taxon>
    </lineage>
</organism>
<dbReference type="Proteomes" id="UP000178323">
    <property type="component" value="Unassembled WGS sequence"/>
</dbReference>
<gene>
    <name evidence="1" type="ORF">A2Y83_02830</name>
</gene>
<dbReference type="EMBL" id="MFFS01000068">
    <property type="protein sequence ID" value="OGF21210.1"/>
    <property type="molecule type" value="Genomic_DNA"/>
</dbReference>